<name>A0A345PJ31_9BACI</name>
<dbReference type="Pfam" id="PF05400">
    <property type="entry name" value="FliT"/>
    <property type="match status" value="1"/>
</dbReference>
<evidence type="ECO:0000256" key="5">
    <source>
        <dbReference type="ARBA" id="ARBA00093765"/>
    </source>
</evidence>
<evidence type="ECO:0000313" key="9">
    <source>
        <dbReference type="Proteomes" id="UP000253908"/>
    </source>
</evidence>
<proteinExistence type="inferred from homology"/>
<gene>
    <name evidence="8" type="ORF">CUC15_14220</name>
</gene>
<sequence length="117" mass="13660">MNRLEPIYNLTLELNKLLDEPITAKSREVVITDLNRLLIKRGVEMENLNAPFSTEEQNLGEKLVPINEAVQRKMQVIFTDLKTVMKQVKQQKKSNQSYTNPYKSVQTMDGMFMDRKK</sequence>
<evidence type="ECO:0000256" key="7">
    <source>
        <dbReference type="ARBA" id="ARBA00093797"/>
    </source>
</evidence>
<dbReference type="RefSeq" id="WP_114917298.1">
    <property type="nucleotide sequence ID" value="NZ_CP024848.1"/>
</dbReference>
<organism evidence="8 9">
    <name type="scientific">Oceanobacillus zhaokaii</name>
    <dbReference type="NCBI Taxonomy" id="2052660"/>
    <lineage>
        <taxon>Bacteria</taxon>
        <taxon>Bacillati</taxon>
        <taxon>Bacillota</taxon>
        <taxon>Bacilli</taxon>
        <taxon>Bacillales</taxon>
        <taxon>Bacillaceae</taxon>
        <taxon>Oceanobacillus</taxon>
    </lineage>
</organism>
<dbReference type="Proteomes" id="UP000253908">
    <property type="component" value="Chromosome"/>
</dbReference>
<comment type="similarity">
    <text evidence="6">Belongs to the bacillales FliT family.</text>
</comment>
<keyword evidence="8" id="KW-0969">Cilium</keyword>
<comment type="function">
    <text evidence="5">May act as an export chaperone for the filament capping protein FliD.</text>
</comment>
<dbReference type="KEGG" id="ocn:CUC15_14220"/>
<dbReference type="OrthoDB" id="2353131at2"/>
<comment type="subcellular location">
    <subcellularLocation>
        <location evidence="1">Cytoplasm</location>
        <location evidence="1">Cytosol</location>
    </subcellularLocation>
</comment>
<dbReference type="EMBL" id="CP024848">
    <property type="protein sequence ID" value="AXI10011.1"/>
    <property type="molecule type" value="Genomic_DNA"/>
</dbReference>
<keyword evidence="8" id="KW-0966">Cell projection</keyword>
<accession>A0A345PJ31</accession>
<evidence type="ECO:0000256" key="4">
    <source>
        <dbReference type="ARBA" id="ARBA00023186"/>
    </source>
</evidence>
<dbReference type="InterPro" id="IPR008622">
    <property type="entry name" value="FliT"/>
</dbReference>
<keyword evidence="3" id="KW-1005">Bacterial flagellum biogenesis</keyword>
<keyword evidence="2" id="KW-0963">Cytoplasm</keyword>
<dbReference type="AlphaFoldDB" id="A0A345PJ31"/>
<keyword evidence="9" id="KW-1185">Reference proteome</keyword>
<keyword evidence="4" id="KW-0143">Chaperone</keyword>
<evidence type="ECO:0000313" key="8">
    <source>
        <dbReference type="EMBL" id="AXI10011.1"/>
    </source>
</evidence>
<evidence type="ECO:0000256" key="2">
    <source>
        <dbReference type="ARBA" id="ARBA00022490"/>
    </source>
</evidence>
<protein>
    <recommendedName>
        <fullName evidence="7">Flagellar protein FliT</fullName>
    </recommendedName>
</protein>
<reference evidence="9" key="1">
    <citation type="submission" date="2017-11" db="EMBL/GenBank/DDBJ databases">
        <authorList>
            <person name="Zhu W."/>
        </authorList>
    </citation>
    <scope>NUCLEOTIDE SEQUENCE [LARGE SCALE GENOMIC DNA]</scope>
    <source>
        <strain evidence="9">160</strain>
    </source>
</reference>
<evidence type="ECO:0000256" key="1">
    <source>
        <dbReference type="ARBA" id="ARBA00004514"/>
    </source>
</evidence>
<keyword evidence="8" id="KW-0282">Flagellum</keyword>
<evidence type="ECO:0000256" key="3">
    <source>
        <dbReference type="ARBA" id="ARBA00022795"/>
    </source>
</evidence>
<evidence type="ECO:0000256" key="6">
    <source>
        <dbReference type="ARBA" id="ARBA00093785"/>
    </source>
</evidence>